<name>A0AAD7M2T9_QUISA</name>
<dbReference type="Gene3D" id="3.30.1330.90">
    <property type="entry name" value="D-3-phosphoglycerate dehydrogenase, domain 3"/>
    <property type="match status" value="1"/>
</dbReference>
<keyword evidence="3" id="KW-1185">Reference proteome</keyword>
<dbReference type="SUPFAM" id="SSF143548">
    <property type="entry name" value="Serine metabolism enzymes domain"/>
    <property type="match status" value="1"/>
</dbReference>
<dbReference type="InterPro" id="IPR029009">
    <property type="entry name" value="ASB_dom_sf"/>
</dbReference>
<dbReference type="InterPro" id="IPR006140">
    <property type="entry name" value="D-isomer_DH_NAD-bd"/>
</dbReference>
<organism evidence="2 3">
    <name type="scientific">Quillaja saponaria</name>
    <name type="common">Soap bark tree</name>
    <dbReference type="NCBI Taxonomy" id="32244"/>
    <lineage>
        <taxon>Eukaryota</taxon>
        <taxon>Viridiplantae</taxon>
        <taxon>Streptophyta</taxon>
        <taxon>Embryophyta</taxon>
        <taxon>Tracheophyta</taxon>
        <taxon>Spermatophyta</taxon>
        <taxon>Magnoliopsida</taxon>
        <taxon>eudicotyledons</taxon>
        <taxon>Gunneridae</taxon>
        <taxon>Pentapetalae</taxon>
        <taxon>rosids</taxon>
        <taxon>fabids</taxon>
        <taxon>Fabales</taxon>
        <taxon>Quillajaceae</taxon>
        <taxon>Quillaja</taxon>
    </lineage>
</organism>
<dbReference type="Proteomes" id="UP001163823">
    <property type="component" value="Chromosome 5"/>
</dbReference>
<feature type="domain" description="D-isomer specific 2-hydroxyacid dehydrogenase NAD-binding" evidence="1">
    <location>
        <begin position="67"/>
        <end position="96"/>
    </location>
</feature>
<gene>
    <name evidence="2" type="ORF">O6P43_012936</name>
</gene>
<evidence type="ECO:0000313" key="2">
    <source>
        <dbReference type="EMBL" id="KAJ7968902.1"/>
    </source>
</evidence>
<evidence type="ECO:0000259" key="1">
    <source>
        <dbReference type="Pfam" id="PF02826"/>
    </source>
</evidence>
<dbReference type="Pfam" id="PF02826">
    <property type="entry name" value="2-Hacid_dh_C"/>
    <property type="match status" value="1"/>
</dbReference>
<dbReference type="KEGG" id="qsa:O6P43_012936"/>
<dbReference type="GO" id="GO:0051287">
    <property type="term" value="F:NAD binding"/>
    <property type="evidence" value="ECO:0007669"/>
    <property type="project" value="InterPro"/>
</dbReference>
<reference evidence="2" key="1">
    <citation type="journal article" date="2023" name="Science">
        <title>Elucidation of the pathway for biosynthesis of saponin adjuvants from the soapbark tree.</title>
        <authorList>
            <person name="Reed J."/>
            <person name="Orme A."/>
            <person name="El-Demerdash A."/>
            <person name="Owen C."/>
            <person name="Martin L.B.B."/>
            <person name="Misra R.C."/>
            <person name="Kikuchi S."/>
            <person name="Rejzek M."/>
            <person name="Martin A.C."/>
            <person name="Harkess A."/>
            <person name="Leebens-Mack J."/>
            <person name="Louveau T."/>
            <person name="Stephenson M.J."/>
            <person name="Osbourn A."/>
        </authorList>
    </citation>
    <scope>NUCLEOTIDE SEQUENCE</scope>
    <source>
        <strain evidence="2">S10</strain>
    </source>
</reference>
<comment type="caution">
    <text evidence="2">The sequence shown here is derived from an EMBL/GenBank/DDBJ whole genome shotgun (WGS) entry which is preliminary data.</text>
</comment>
<dbReference type="Gene3D" id="3.40.50.720">
    <property type="entry name" value="NAD(P)-binding Rossmann-like Domain"/>
    <property type="match status" value="2"/>
</dbReference>
<protein>
    <submittedName>
        <fullName evidence="2">D-3-phosphoglycerate dehydrogenase</fullName>
    </submittedName>
</protein>
<dbReference type="EMBL" id="JARAOO010000005">
    <property type="protein sequence ID" value="KAJ7968902.1"/>
    <property type="molecule type" value="Genomic_DNA"/>
</dbReference>
<proteinExistence type="predicted"/>
<evidence type="ECO:0000313" key="3">
    <source>
        <dbReference type="Proteomes" id="UP001163823"/>
    </source>
</evidence>
<accession>A0AAD7M2T9</accession>
<sequence>MGTRYWDLAEYLLILASEDIVVWNPLTQDHNTIPFSLVEFPMNENEEEVQSCNHCGFGYDPVRDDFKAALDAFREEPPPKDSKLVQHETVTVTPHIVASNMEAQECVGIEIAEDVAGPLKGEPTTAVTHQWFMQRYFSKMGSSFGNIYSNMYIRCSDQMGSSWLQVLTELKPFVVLAEKLGRLAVQLVAGRSGVKTVKVSYGSARALDDLDTGFSSPDYQGSH</sequence>
<dbReference type="AlphaFoldDB" id="A0AAD7M2T9"/>